<dbReference type="Proteomes" id="UP001159100">
    <property type="component" value="Unassembled WGS sequence"/>
</dbReference>
<keyword evidence="2" id="KW-1185">Reference proteome</keyword>
<gene>
    <name evidence="1" type="ORF">POF45_06150</name>
</gene>
<dbReference type="InterPro" id="IPR010261">
    <property type="entry name" value="Tir_chaperone"/>
</dbReference>
<dbReference type="Pfam" id="PF05932">
    <property type="entry name" value="CesT"/>
    <property type="match status" value="1"/>
</dbReference>
<proteinExistence type="predicted"/>
<accession>A0ABT6QL18</accession>
<dbReference type="CDD" id="cd17024">
    <property type="entry name" value="T3SC_IA_DspF-like"/>
    <property type="match status" value="1"/>
</dbReference>
<dbReference type="EMBL" id="JARBWL010000001">
    <property type="protein sequence ID" value="MDI2591014.1"/>
    <property type="molecule type" value="Genomic_DNA"/>
</dbReference>
<evidence type="ECO:0000313" key="1">
    <source>
        <dbReference type="EMBL" id="MDI2591014.1"/>
    </source>
</evidence>
<organism evidence="1 2">
    <name type="scientific">Pseudomonas fungipugnans</name>
    <dbReference type="NCBI Taxonomy" id="3024217"/>
    <lineage>
        <taxon>Bacteria</taxon>
        <taxon>Pseudomonadati</taxon>
        <taxon>Pseudomonadota</taxon>
        <taxon>Gammaproteobacteria</taxon>
        <taxon>Pseudomonadales</taxon>
        <taxon>Pseudomonadaceae</taxon>
        <taxon>Pseudomonas</taxon>
    </lineage>
</organism>
<dbReference type="RefSeq" id="WP_282315336.1">
    <property type="nucleotide sequence ID" value="NZ_JARBWL010000001.1"/>
</dbReference>
<protein>
    <submittedName>
        <fullName evidence="1">Type III secretion system chaperone</fullName>
    </submittedName>
</protein>
<comment type="caution">
    <text evidence="1">The sequence shown here is derived from an EMBL/GenBank/DDBJ whole genome shotgun (WGS) entry which is preliminary data.</text>
</comment>
<reference evidence="1 2" key="1">
    <citation type="submission" date="2023-02" db="EMBL/GenBank/DDBJ databases">
        <title>Pseudomonas chrutzelriedensis sp. nov., a potently antifungal strain isolated from moss.</title>
        <authorList>
            <person name="Schnyder A."/>
            <person name="Kalawong R."/>
            <person name="Eberl L."/>
            <person name="Agnoli K."/>
        </authorList>
    </citation>
    <scope>NUCLEOTIDE SEQUENCE [LARGE SCALE GENOMIC DNA]</scope>
    <source>
        <strain evidence="1 2">681</strain>
    </source>
</reference>
<name>A0ABT6QL18_9PSED</name>
<sequence length="132" mass="14232">MANSKPNIQGFIAHLGHQLGTSLTLQGGVCALYDNANLQAAVIELPEHGDNVILHCRLGALQPGPDNVQQLLNMNFDVAALRGCWLALDQGDVRLCTQHTLARLDEDSFCGLVNGFIAQARETRAGLVRMIS</sequence>
<evidence type="ECO:0000313" key="2">
    <source>
        <dbReference type="Proteomes" id="UP001159100"/>
    </source>
</evidence>
<dbReference type="SUPFAM" id="SSF69635">
    <property type="entry name" value="Type III secretory system chaperone-like"/>
    <property type="match status" value="1"/>
</dbReference>
<dbReference type="Gene3D" id="3.30.1460.10">
    <property type="match status" value="1"/>
</dbReference>